<organism evidence="12 13">
    <name type="scientific">Gryllotalpicola daejeonensis</name>
    <dbReference type="NCBI Taxonomy" id="993087"/>
    <lineage>
        <taxon>Bacteria</taxon>
        <taxon>Bacillati</taxon>
        <taxon>Actinomycetota</taxon>
        <taxon>Actinomycetes</taxon>
        <taxon>Micrococcales</taxon>
        <taxon>Microbacteriaceae</taxon>
        <taxon>Gryllotalpicola</taxon>
    </lineage>
</organism>
<evidence type="ECO:0000256" key="9">
    <source>
        <dbReference type="ARBA" id="ARBA00023201"/>
    </source>
</evidence>
<feature type="transmembrane region" description="Helical" evidence="10">
    <location>
        <begin position="88"/>
        <end position="111"/>
    </location>
</feature>
<evidence type="ECO:0000313" key="12">
    <source>
        <dbReference type="EMBL" id="GAA4161777.1"/>
    </source>
</evidence>
<keyword evidence="6" id="KW-0915">Sodium</keyword>
<keyword evidence="9" id="KW-0739">Sodium transport</keyword>
<evidence type="ECO:0000256" key="8">
    <source>
        <dbReference type="ARBA" id="ARBA00023136"/>
    </source>
</evidence>
<keyword evidence="2" id="KW-0813">Transport</keyword>
<sequence>MSSDAALVVLAVVGAVVLAVVVTIVARSSGWSAPLMLVAIGAIVALVPGIPRLTISPDVILYGILPPLLFSAAMRASLIDLRTRRDPIILSSVGLVAFTVLAVGGVSWLIVPGISVAAAFAFGAVVAPTDQVAVEAVTRRAGMPRMLSTVLDGENLLNDATALVALNSAIVAITATITPIEIGVSFLLEVVAGLAAGLLVGFVLGYARGKLGAPVLDTSLSLVTPYLAFLLAQVAHGSGALAVVVAGLFLGYRAPNFQSAQARVAEELNWRTIQFIVENLVFLFIGLTLPSAVMAAGDSGIPIWQLVVIALGLLVAVMLTRLVWGAVVTPLFRYGPARLRRVGWPWVTVVPWTLAGVRGVVTLAAVFLLPAQTPDRAVLQLFAFVIVIGTLLLAMPIPAVLRRAGLVMSAFDQERVEAELLMAEAKAAGLEMVRECADENTDPRVLERLKADAEFVSASVDDGPLPTGESLNVAYAALRIRLFQAERKAVLRARAEGRFQEAAVRKVMHVLDAEETAARVLRHGEV</sequence>
<evidence type="ECO:0000259" key="11">
    <source>
        <dbReference type="Pfam" id="PF00999"/>
    </source>
</evidence>
<dbReference type="InterPro" id="IPR018422">
    <property type="entry name" value="Cation/H_exchanger_CPA1"/>
</dbReference>
<dbReference type="EMBL" id="BAABBV010000001">
    <property type="protein sequence ID" value="GAA4161777.1"/>
    <property type="molecule type" value="Genomic_DNA"/>
</dbReference>
<evidence type="ECO:0000256" key="10">
    <source>
        <dbReference type="SAM" id="Phobius"/>
    </source>
</evidence>
<keyword evidence="7" id="KW-0406">Ion transport</keyword>
<evidence type="ECO:0000256" key="5">
    <source>
        <dbReference type="ARBA" id="ARBA00022989"/>
    </source>
</evidence>
<comment type="subcellular location">
    <subcellularLocation>
        <location evidence="1">Cell membrane</location>
        <topology evidence="1">Multi-pass membrane protein</topology>
    </subcellularLocation>
</comment>
<feature type="transmembrane region" description="Helical" evidence="10">
    <location>
        <begin position="303"/>
        <end position="332"/>
    </location>
</feature>
<feature type="transmembrane region" description="Helical" evidence="10">
    <location>
        <begin position="6"/>
        <end position="26"/>
    </location>
</feature>
<evidence type="ECO:0000256" key="3">
    <source>
        <dbReference type="ARBA" id="ARBA00022475"/>
    </source>
</evidence>
<dbReference type="InterPro" id="IPR006153">
    <property type="entry name" value="Cation/H_exchanger_TM"/>
</dbReference>
<proteinExistence type="predicted"/>
<accession>A0ABP7ZKM2</accession>
<feature type="transmembrane region" description="Helical" evidence="10">
    <location>
        <begin position="227"/>
        <end position="252"/>
    </location>
</feature>
<evidence type="ECO:0000256" key="2">
    <source>
        <dbReference type="ARBA" id="ARBA00022448"/>
    </source>
</evidence>
<keyword evidence="5 10" id="KW-1133">Transmembrane helix</keyword>
<feature type="transmembrane region" description="Helical" evidence="10">
    <location>
        <begin position="59"/>
        <end position="76"/>
    </location>
</feature>
<keyword evidence="13" id="KW-1185">Reference proteome</keyword>
<feature type="transmembrane region" description="Helical" evidence="10">
    <location>
        <begin position="273"/>
        <end position="297"/>
    </location>
</feature>
<evidence type="ECO:0000256" key="6">
    <source>
        <dbReference type="ARBA" id="ARBA00023053"/>
    </source>
</evidence>
<feature type="transmembrane region" description="Helical" evidence="10">
    <location>
        <begin position="33"/>
        <end position="53"/>
    </location>
</feature>
<evidence type="ECO:0000313" key="13">
    <source>
        <dbReference type="Proteomes" id="UP001415169"/>
    </source>
</evidence>
<feature type="transmembrane region" description="Helical" evidence="10">
    <location>
        <begin position="381"/>
        <end position="401"/>
    </location>
</feature>
<dbReference type="Gene3D" id="6.10.140.1330">
    <property type="match status" value="1"/>
</dbReference>
<dbReference type="RefSeq" id="WP_344791620.1">
    <property type="nucleotide sequence ID" value="NZ_BAABBV010000001.1"/>
</dbReference>
<gene>
    <name evidence="12" type="ORF">GCM10022286_19870</name>
</gene>
<feature type="domain" description="Cation/H+ exchanger transmembrane" evidence="11">
    <location>
        <begin position="17"/>
        <end position="398"/>
    </location>
</feature>
<dbReference type="Pfam" id="PF00999">
    <property type="entry name" value="Na_H_Exchanger"/>
    <property type="match status" value="1"/>
</dbReference>
<protein>
    <submittedName>
        <fullName evidence="12">Na+/H+ antiporter</fullName>
    </submittedName>
</protein>
<reference evidence="12" key="1">
    <citation type="journal article" date="2014" name="Int. J. Syst. Evol. Microbiol.">
        <title>Complete genome of a new Firmicutes species belonging to the dominant human colonic microbiota ('Ruminococcus bicirculans') reveals two chromosomes and a selective capacity to utilize plant glucans.</title>
        <authorList>
            <consortium name="NISC Comparative Sequencing Program"/>
            <person name="Wegmann U."/>
            <person name="Louis P."/>
            <person name="Goesmann A."/>
            <person name="Henrissat B."/>
            <person name="Duncan S.H."/>
            <person name="Flint H.J."/>
        </authorList>
    </citation>
    <scope>NUCLEOTIDE SEQUENCE</scope>
    <source>
        <strain evidence="12">JCM 17590</strain>
    </source>
</reference>
<dbReference type="Proteomes" id="UP001415169">
    <property type="component" value="Unassembled WGS sequence"/>
</dbReference>
<keyword evidence="4 10" id="KW-0812">Transmembrane</keyword>
<evidence type="ECO:0000256" key="4">
    <source>
        <dbReference type="ARBA" id="ARBA00022692"/>
    </source>
</evidence>
<keyword evidence="3" id="KW-1003">Cell membrane</keyword>
<reference evidence="12" key="2">
    <citation type="submission" date="2023-12" db="EMBL/GenBank/DDBJ databases">
        <authorList>
            <person name="Sun Q."/>
            <person name="Inoue M."/>
        </authorList>
    </citation>
    <scope>NUCLEOTIDE SEQUENCE</scope>
    <source>
        <strain evidence="12">JCM 17590</strain>
    </source>
</reference>
<name>A0ABP7ZKM2_9MICO</name>
<feature type="transmembrane region" description="Helical" evidence="10">
    <location>
        <begin position="344"/>
        <end position="369"/>
    </location>
</feature>
<comment type="caution">
    <text evidence="12">The sequence shown here is derived from an EMBL/GenBank/DDBJ whole genome shotgun (WGS) entry which is preliminary data.</text>
</comment>
<keyword evidence="8 10" id="KW-0472">Membrane</keyword>
<dbReference type="PANTHER" id="PTHR10110:SF86">
    <property type="entry name" value="SODIUM_HYDROGEN EXCHANGER 7"/>
    <property type="match status" value="1"/>
</dbReference>
<feature type="transmembrane region" description="Helical" evidence="10">
    <location>
        <begin position="186"/>
        <end position="207"/>
    </location>
</feature>
<evidence type="ECO:0000256" key="1">
    <source>
        <dbReference type="ARBA" id="ARBA00004651"/>
    </source>
</evidence>
<dbReference type="PANTHER" id="PTHR10110">
    <property type="entry name" value="SODIUM/HYDROGEN EXCHANGER"/>
    <property type="match status" value="1"/>
</dbReference>
<evidence type="ECO:0000256" key="7">
    <source>
        <dbReference type="ARBA" id="ARBA00023065"/>
    </source>
</evidence>